<dbReference type="EMBL" id="BAABID010000006">
    <property type="protein sequence ID" value="GAA4724292.1"/>
    <property type="molecule type" value="Genomic_DNA"/>
</dbReference>
<keyword evidence="10" id="KW-1185">Reference proteome</keyword>
<dbReference type="RefSeq" id="WP_343037500.1">
    <property type="nucleotide sequence ID" value="NZ_BAABID010000006.1"/>
</dbReference>
<evidence type="ECO:0000256" key="1">
    <source>
        <dbReference type="ARBA" id="ARBA00004651"/>
    </source>
</evidence>
<feature type="transmembrane region" description="Helical" evidence="7">
    <location>
        <begin position="195"/>
        <end position="221"/>
    </location>
</feature>
<dbReference type="PANTHER" id="PTHR35007">
    <property type="entry name" value="INTEGRAL MEMBRANE PROTEIN-RELATED"/>
    <property type="match status" value="1"/>
</dbReference>
<protein>
    <recommendedName>
        <fullName evidence="8">Type II secretion system protein GspF domain-containing protein</fullName>
    </recommendedName>
</protein>
<keyword evidence="4 7" id="KW-1133">Transmembrane helix</keyword>
<name>A0ABP8YA10_9MICO</name>
<feature type="domain" description="Type II secretion system protein GspF" evidence="8">
    <location>
        <begin position="82"/>
        <end position="212"/>
    </location>
</feature>
<keyword evidence="5 7" id="KW-0472">Membrane</keyword>
<keyword evidence="3 7" id="KW-0812">Transmembrane</keyword>
<feature type="compositionally biased region" description="Gly residues" evidence="6">
    <location>
        <begin position="45"/>
        <end position="71"/>
    </location>
</feature>
<dbReference type="InterPro" id="IPR018076">
    <property type="entry name" value="T2SS_GspF_dom"/>
</dbReference>
<dbReference type="PANTHER" id="PTHR35007:SF3">
    <property type="entry name" value="POSSIBLE CONSERVED ALANINE RICH MEMBRANE PROTEIN"/>
    <property type="match status" value="1"/>
</dbReference>
<dbReference type="Proteomes" id="UP001500956">
    <property type="component" value="Unassembled WGS sequence"/>
</dbReference>
<proteinExistence type="predicted"/>
<feature type="transmembrane region" description="Helical" evidence="7">
    <location>
        <begin position="6"/>
        <end position="25"/>
    </location>
</feature>
<accession>A0ABP8YA10</accession>
<comment type="subcellular location">
    <subcellularLocation>
        <location evidence="1">Cell membrane</location>
        <topology evidence="1">Multi-pass membrane protein</topology>
    </subcellularLocation>
</comment>
<evidence type="ECO:0000256" key="4">
    <source>
        <dbReference type="ARBA" id="ARBA00022989"/>
    </source>
</evidence>
<keyword evidence="2" id="KW-1003">Cell membrane</keyword>
<organism evidence="9 10">
    <name type="scientific">Isoptericola chiayiensis</name>
    <dbReference type="NCBI Taxonomy" id="579446"/>
    <lineage>
        <taxon>Bacteria</taxon>
        <taxon>Bacillati</taxon>
        <taxon>Actinomycetota</taxon>
        <taxon>Actinomycetes</taxon>
        <taxon>Micrococcales</taxon>
        <taxon>Promicromonosporaceae</taxon>
        <taxon>Isoptericola</taxon>
    </lineage>
</organism>
<evidence type="ECO:0000256" key="5">
    <source>
        <dbReference type="ARBA" id="ARBA00023136"/>
    </source>
</evidence>
<gene>
    <name evidence="9" type="ORF">GCM10023216_12790</name>
</gene>
<reference evidence="10" key="1">
    <citation type="journal article" date="2019" name="Int. J. Syst. Evol. Microbiol.">
        <title>The Global Catalogue of Microorganisms (GCM) 10K type strain sequencing project: providing services to taxonomists for standard genome sequencing and annotation.</title>
        <authorList>
            <consortium name="The Broad Institute Genomics Platform"/>
            <consortium name="The Broad Institute Genome Sequencing Center for Infectious Disease"/>
            <person name="Wu L."/>
            <person name="Ma J."/>
        </authorList>
    </citation>
    <scope>NUCLEOTIDE SEQUENCE [LARGE SCALE GENOMIC DNA]</scope>
    <source>
        <strain evidence="10">JCM 18063</strain>
    </source>
</reference>
<evidence type="ECO:0000256" key="2">
    <source>
        <dbReference type="ARBA" id="ARBA00022475"/>
    </source>
</evidence>
<comment type="caution">
    <text evidence="9">The sequence shown here is derived from an EMBL/GenBank/DDBJ whole genome shotgun (WGS) entry which is preliminary data.</text>
</comment>
<evidence type="ECO:0000256" key="7">
    <source>
        <dbReference type="SAM" id="Phobius"/>
    </source>
</evidence>
<dbReference type="Pfam" id="PF00482">
    <property type="entry name" value="T2SSF"/>
    <property type="match status" value="1"/>
</dbReference>
<evidence type="ECO:0000313" key="10">
    <source>
        <dbReference type="Proteomes" id="UP001500956"/>
    </source>
</evidence>
<evidence type="ECO:0000259" key="8">
    <source>
        <dbReference type="Pfam" id="PF00482"/>
    </source>
</evidence>
<evidence type="ECO:0000256" key="6">
    <source>
        <dbReference type="SAM" id="MobiDB-lite"/>
    </source>
</evidence>
<feature type="region of interest" description="Disordered" evidence="6">
    <location>
        <begin position="34"/>
        <end position="71"/>
    </location>
</feature>
<evidence type="ECO:0000313" key="9">
    <source>
        <dbReference type="EMBL" id="GAA4724292.1"/>
    </source>
</evidence>
<sequence length="226" mass="22369">MSGLPVTGLLVTACAVGALVPWWVAETGGRRRRETLARSRSVGARAGGSDGGPRRGVGSTGPAGAGGAGGDGHPEVDVVVVLELVAAAVLAGAGLPRALQAVGRATGGRRGRALEAVSGGLLLGAGWDPAWDAATGPGAPGEGTGRALDPVRRGLRAAWTDGAAPQEALRAAGADLLHERRSTARTAAARLAVRLVLPLGLCYLPAFVLVGLTPVLLALGLDVLSG</sequence>
<evidence type="ECO:0000256" key="3">
    <source>
        <dbReference type="ARBA" id="ARBA00022692"/>
    </source>
</evidence>